<dbReference type="AlphaFoldDB" id="A0A164SWF9"/>
<evidence type="ECO:0000313" key="2">
    <source>
        <dbReference type="EMBL" id="KZS10009.1"/>
    </source>
</evidence>
<evidence type="ECO:0000256" key="1">
    <source>
        <dbReference type="SAM" id="MobiDB-lite"/>
    </source>
</evidence>
<sequence length="241" mass="28168">MSSFIASEKLVCVLHVDKKVNNKDTIILFTESILEKCKDAEIVFRFRRESKFTQVKLPTCLSDPAGYHAKCYSKYTSVSQEEIKNAKLKSSELEKQLKSQVQEADTPPAPSLESEYRGVRSMRFSEKRHATKHIFDRNCLFCGKVRKLLKSKVRDEFYTCQKQNIQHTIEEEAKLLNDTTLLGKISAIRDFIAKETKYHKNCRKEYEYRAKSAIKQNNEKENSAWQKKKIVKGHFKQQFLL</sequence>
<comment type="caution">
    <text evidence="2">The sequence shown here is derived from an EMBL/GenBank/DDBJ whole genome shotgun (WGS) entry which is preliminary data.</text>
</comment>
<protein>
    <submittedName>
        <fullName evidence="2">Uncharacterized protein</fullName>
    </submittedName>
</protein>
<dbReference type="OrthoDB" id="7669876at2759"/>
<reference evidence="2 3" key="1">
    <citation type="submission" date="2016-03" db="EMBL/GenBank/DDBJ databases">
        <title>EvidentialGene: Evidence-directed Construction of Genes on Genomes.</title>
        <authorList>
            <person name="Gilbert D.G."/>
            <person name="Choi J.-H."/>
            <person name="Mockaitis K."/>
            <person name="Colbourne J."/>
            <person name="Pfrender M."/>
        </authorList>
    </citation>
    <scope>NUCLEOTIDE SEQUENCE [LARGE SCALE GENOMIC DNA]</scope>
    <source>
        <strain evidence="2 3">Xinb3</strain>
        <tissue evidence="2">Complete organism</tissue>
    </source>
</reference>
<feature type="region of interest" description="Disordered" evidence="1">
    <location>
        <begin position="97"/>
        <end position="117"/>
    </location>
</feature>
<evidence type="ECO:0000313" key="3">
    <source>
        <dbReference type="Proteomes" id="UP000076858"/>
    </source>
</evidence>
<accession>A0A164SWF9</accession>
<gene>
    <name evidence="2" type="ORF">APZ42_025615</name>
</gene>
<organism evidence="2 3">
    <name type="scientific">Daphnia magna</name>
    <dbReference type="NCBI Taxonomy" id="35525"/>
    <lineage>
        <taxon>Eukaryota</taxon>
        <taxon>Metazoa</taxon>
        <taxon>Ecdysozoa</taxon>
        <taxon>Arthropoda</taxon>
        <taxon>Crustacea</taxon>
        <taxon>Branchiopoda</taxon>
        <taxon>Diplostraca</taxon>
        <taxon>Cladocera</taxon>
        <taxon>Anomopoda</taxon>
        <taxon>Daphniidae</taxon>
        <taxon>Daphnia</taxon>
    </lineage>
</organism>
<dbReference type="Proteomes" id="UP000076858">
    <property type="component" value="Unassembled WGS sequence"/>
</dbReference>
<dbReference type="EMBL" id="LRGB01001920">
    <property type="protein sequence ID" value="KZS10009.1"/>
    <property type="molecule type" value="Genomic_DNA"/>
</dbReference>
<proteinExistence type="predicted"/>
<keyword evidence="3" id="KW-1185">Reference proteome</keyword>
<name>A0A164SWF9_9CRUS</name>